<dbReference type="AlphaFoldDB" id="A0A453AEX1"/>
<proteinExistence type="predicted"/>
<keyword evidence="2 6" id="KW-0812">Transmembrane</keyword>
<reference evidence="9" key="1">
    <citation type="journal article" date="2014" name="Science">
        <title>Ancient hybridizations among the ancestral genomes of bread wheat.</title>
        <authorList>
            <consortium name="International Wheat Genome Sequencing Consortium,"/>
            <person name="Marcussen T."/>
            <person name="Sandve S.R."/>
            <person name="Heier L."/>
            <person name="Spannagl M."/>
            <person name="Pfeifer M."/>
            <person name="Jakobsen K.S."/>
            <person name="Wulff B.B."/>
            <person name="Steuernagel B."/>
            <person name="Mayer K.F."/>
            <person name="Olsen O.A."/>
        </authorList>
    </citation>
    <scope>NUCLEOTIDE SEQUENCE [LARGE SCALE GENOMIC DNA]</scope>
    <source>
        <strain evidence="9">cv. AL8/78</strain>
    </source>
</reference>
<feature type="transmembrane region" description="Helical" evidence="6">
    <location>
        <begin position="134"/>
        <end position="155"/>
    </location>
</feature>
<organism evidence="8 9">
    <name type="scientific">Aegilops tauschii subsp. strangulata</name>
    <name type="common">Goatgrass</name>
    <dbReference type="NCBI Taxonomy" id="200361"/>
    <lineage>
        <taxon>Eukaryota</taxon>
        <taxon>Viridiplantae</taxon>
        <taxon>Streptophyta</taxon>
        <taxon>Embryophyta</taxon>
        <taxon>Tracheophyta</taxon>
        <taxon>Spermatophyta</taxon>
        <taxon>Magnoliopsida</taxon>
        <taxon>Liliopsida</taxon>
        <taxon>Poales</taxon>
        <taxon>Poaceae</taxon>
        <taxon>BOP clade</taxon>
        <taxon>Pooideae</taxon>
        <taxon>Triticodae</taxon>
        <taxon>Triticeae</taxon>
        <taxon>Triticinae</taxon>
        <taxon>Aegilops</taxon>
    </lineage>
</organism>
<reference evidence="8" key="4">
    <citation type="submission" date="2019-03" db="UniProtKB">
        <authorList>
            <consortium name="EnsemblPlants"/>
        </authorList>
    </citation>
    <scope>IDENTIFICATION</scope>
</reference>
<evidence type="ECO:0000256" key="1">
    <source>
        <dbReference type="ARBA" id="ARBA00004141"/>
    </source>
</evidence>
<dbReference type="PANTHER" id="PTHR11827:SF68">
    <property type="entry name" value="CATION-CHLORIDE COTRANSPORTER 2"/>
    <property type="match status" value="1"/>
</dbReference>
<reference evidence="8" key="5">
    <citation type="journal article" date="2021" name="G3 (Bethesda)">
        <title>Aegilops tauschii genome assembly Aet v5.0 features greater sequence contiguity and improved annotation.</title>
        <authorList>
            <person name="Wang L."/>
            <person name="Zhu T."/>
            <person name="Rodriguez J.C."/>
            <person name="Deal K.R."/>
            <person name="Dubcovsky J."/>
            <person name="McGuire P.E."/>
            <person name="Lux T."/>
            <person name="Spannagl M."/>
            <person name="Mayer K.F.X."/>
            <person name="Baldrich P."/>
            <person name="Meyers B.C."/>
            <person name="Huo N."/>
            <person name="Gu Y.Q."/>
            <person name="Zhou H."/>
            <person name="Devos K.M."/>
            <person name="Bennetzen J.L."/>
            <person name="Unver T."/>
            <person name="Budak H."/>
            <person name="Gulick P.J."/>
            <person name="Galiba G."/>
            <person name="Kalapos B."/>
            <person name="Nelson D.R."/>
            <person name="Li P."/>
            <person name="You F.M."/>
            <person name="Luo M.C."/>
            <person name="Dvorak J."/>
        </authorList>
    </citation>
    <scope>NUCLEOTIDE SEQUENCE [LARGE SCALE GENOMIC DNA]</scope>
    <source>
        <strain evidence="8">cv. AL8/78</strain>
    </source>
</reference>
<feature type="transmembrane region" description="Helical" evidence="6">
    <location>
        <begin position="213"/>
        <end position="234"/>
    </location>
</feature>
<dbReference type="Proteomes" id="UP000015105">
    <property type="component" value="Chromosome 2D"/>
</dbReference>
<feature type="region of interest" description="Disordered" evidence="5">
    <location>
        <begin position="1"/>
        <end position="39"/>
    </location>
</feature>
<dbReference type="EnsemblPlants" id="AET2Gv20109300.11">
    <property type="protein sequence ID" value="AET2Gv20109300.11"/>
    <property type="gene ID" value="AET2Gv20109300"/>
</dbReference>
<keyword evidence="9" id="KW-1185">Reference proteome</keyword>
<feature type="compositionally biased region" description="Low complexity" evidence="5">
    <location>
        <begin position="7"/>
        <end position="18"/>
    </location>
</feature>
<accession>A0A453AEX1</accession>
<evidence type="ECO:0000256" key="2">
    <source>
        <dbReference type="ARBA" id="ARBA00022692"/>
    </source>
</evidence>
<keyword evidence="3 6" id="KW-1133">Transmembrane helix</keyword>
<evidence type="ECO:0000256" key="3">
    <source>
        <dbReference type="ARBA" id="ARBA00022989"/>
    </source>
</evidence>
<feature type="domain" description="Amino acid permease/ SLC12A" evidence="7">
    <location>
        <begin position="139"/>
        <end position="245"/>
    </location>
</feature>
<protein>
    <recommendedName>
        <fullName evidence="7">Amino acid permease/ SLC12A domain-containing protein</fullName>
    </recommendedName>
</protein>
<dbReference type="InterPro" id="IPR004842">
    <property type="entry name" value="SLC12A_fam"/>
</dbReference>
<dbReference type="Gramene" id="AET2Gv20109300.11">
    <property type="protein sequence ID" value="AET2Gv20109300.11"/>
    <property type="gene ID" value="AET2Gv20109300"/>
</dbReference>
<evidence type="ECO:0000313" key="9">
    <source>
        <dbReference type="Proteomes" id="UP000015105"/>
    </source>
</evidence>
<evidence type="ECO:0000256" key="5">
    <source>
        <dbReference type="SAM" id="MobiDB-lite"/>
    </source>
</evidence>
<keyword evidence="4 6" id="KW-0472">Membrane</keyword>
<dbReference type="GO" id="GO:0015377">
    <property type="term" value="F:chloride:monoatomic cation symporter activity"/>
    <property type="evidence" value="ECO:0007669"/>
    <property type="project" value="InterPro"/>
</dbReference>
<evidence type="ECO:0000256" key="6">
    <source>
        <dbReference type="SAM" id="Phobius"/>
    </source>
</evidence>
<dbReference type="InterPro" id="IPR004841">
    <property type="entry name" value="AA-permease/SLC12A_dom"/>
</dbReference>
<feature type="transmembrane region" description="Helical" evidence="6">
    <location>
        <begin position="167"/>
        <end position="192"/>
    </location>
</feature>
<sequence>GGGPRAGGVAAEVPPRGAARPRRRPDGAPRPRPLRRRLRGAQVIRLDGAHFAPINPGRNRSMDPRMRVASSNAHRTSSARQSDSKLELFGFDSLVNILGLKSMAEEPAQTPASPTDSEDIGITIGRPQETDPKLGTLMGVFVPCLQNILGIIYYIRFTWIVGMGGIWQSLVLVALCGACTFLTAISLSAIATNGAMKGGGPYYLIGRALGPEVGVSIGLCFFLGNAVAGAMYVLGAVETFLDAVPSAGLFQG</sequence>
<reference evidence="9" key="2">
    <citation type="journal article" date="2017" name="Nat. Plants">
        <title>The Aegilops tauschii genome reveals multiple impacts of transposons.</title>
        <authorList>
            <person name="Zhao G."/>
            <person name="Zou C."/>
            <person name="Li K."/>
            <person name="Wang K."/>
            <person name="Li T."/>
            <person name="Gao L."/>
            <person name="Zhang X."/>
            <person name="Wang H."/>
            <person name="Yang Z."/>
            <person name="Liu X."/>
            <person name="Jiang W."/>
            <person name="Mao L."/>
            <person name="Kong X."/>
            <person name="Jiao Y."/>
            <person name="Jia J."/>
        </authorList>
    </citation>
    <scope>NUCLEOTIDE SEQUENCE [LARGE SCALE GENOMIC DNA]</scope>
    <source>
        <strain evidence="9">cv. AL8/78</strain>
    </source>
</reference>
<evidence type="ECO:0000256" key="4">
    <source>
        <dbReference type="ARBA" id="ARBA00023136"/>
    </source>
</evidence>
<comment type="subcellular location">
    <subcellularLocation>
        <location evidence="1">Membrane</location>
        <topology evidence="1">Multi-pass membrane protein</topology>
    </subcellularLocation>
</comment>
<reference evidence="8" key="3">
    <citation type="journal article" date="2017" name="Nature">
        <title>Genome sequence of the progenitor of the wheat D genome Aegilops tauschii.</title>
        <authorList>
            <person name="Luo M.C."/>
            <person name="Gu Y.Q."/>
            <person name="Puiu D."/>
            <person name="Wang H."/>
            <person name="Twardziok S.O."/>
            <person name="Deal K.R."/>
            <person name="Huo N."/>
            <person name="Zhu T."/>
            <person name="Wang L."/>
            <person name="Wang Y."/>
            <person name="McGuire P.E."/>
            <person name="Liu S."/>
            <person name="Long H."/>
            <person name="Ramasamy R.K."/>
            <person name="Rodriguez J.C."/>
            <person name="Van S.L."/>
            <person name="Yuan L."/>
            <person name="Wang Z."/>
            <person name="Xia Z."/>
            <person name="Xiao L."/>
            <person name="Anderson O.D."/>
            <person name="Ouyang S."/>
            <person name="Liang Y."/>
            <person name="Zimin A.V."/>
            <person name="Pertea G."/>
            <person name="Qi P."/>
            <person name="Bennetzen J.L."/>
            <person name="Dai X."/>
            <person name="Dawson M.W."/>
            <person name="Muller H.G."/>
            <person name="Kugler K."/>
            <person name="Rivarola-Duarte L."/>
            <person name="Spannagl M."/>
            <person name="Mayer K.F.X."/>
            <person name="Lu F.H."/>
            <person name="Bevan M.W."/>
            <person name="Leroy P."/>
            <person name="Li P."/>
            <person name="You F.M."/>
            <person name="Sun Q."/>
            <person name="Liu Z."/>
            <person name="Lyons E."/>
            <person name="Wicker T."/>
            <person name="Salzberg S.L."/>
            <person name="Devos K.M."/>
            <person name="Dvorak J."/>
        </authorList>
    </citation>
    <scope>NUCLEOTIDE SEQUENCE [LARGE SCALE GENOMIC DNA]</scope>
    <source>
        <strain evidence="8">cv. AL8/78</strain>
    </source>
</reference>
<dbReference type="Pfam" id="PF00324">
    <property type="entry name" value="AA_permease"/>
    <property type="match status" value="1"/>
</dbReference>
<name>A0A453AEX1_AEGTS</name>
<dbReference type="Gene3D" id="1.20.1740.10">
    <property type="entry name" value="Amino acid/polyamine transporter I"/>
    <property type="match status" value="1"/>
</dbReference>
<dbReference type="GO" id="GO:0016020">
    <property type="term" value="C:membrane"/>
    <property type="evidence" value="ECO:0007669"/>
    <property type="project" value="UniProtKB-SubCell"/>
</dbReference>
<evidence type="ECO:0000313" key="8">
    <source>
        <dbReference type="EnsemblPlants" id="AET2Gv20109300.11"/>
    </source>
</evidence>
<dbReference type="PANTHER" id="PTHR11827">
    <property type="entry name" value="SOLUTE CARRIER FAMILY 12, CATION COTRANSPORTERS"/>
    <property type="match status" value="1"/>
</dbReference>
<evidence type="ECO:0000259" key="7">
    <source>
        <dbReference type="Pfam" id="PF00324"/>
    </source>
</evidence>